<evidence type="ECO:0000256" key="1">
    <source>
        <dbReference type="SAM" id="MobiDB-lite"/>
    </source>
</evidence>
<evidence type="ECO:0000313" key="4">
    <source>
        <dbReference type="Proteomes" id="UP000050795"/>
    </source>
</evidence>
<feature type="compositionally biased region" description="Basic residues" evidence="1">
    <location>
        <begin position="375"/>
        <end position="391"/>
    </location>
</feature>
<reference evidence="4" key="1">
    <citation type="submission" date="2022-06" db="EMBL/GenBank/DDBJ databases">
        <authorList>
            <person name="Berger JAMES D."/>
            <person name="Berger JAMES D."/>
        </authorList>
    </citation>
    <scope>NUCLEOTIDE SEQUENCE [LARGE SCALE GENOMIC DNA]</scope>
</reference>
<dbReference type="Proteomes" id="UP000050795">
    <property type="component" value="Unassembled WGS sequence"/>
</dbReference>
<dbReference type="AlphaFoldDB" id="A0AA85JZE5"/>
<keyword evidence="2" id="KW-0472">Membrane</keyword>
<reference evidence="5" key="2">
    <citation type="submission" date="2023-11" db="UniProtKB">
        <authorList>
            <consortium name="WormBaseParasite"/>
        </authorList>
    </citation>
    <scope>IDENTIFICATION</scope>
</reference>
<feature type="chain" id="PRO_5041737593" description="CUB domain-containing protein" evidence="3">
    <location>
        <begin position="23"/>
        <end position="544"/>
    </location>
</feature>
<proteinExistence type="predicted"/>
<feature type="transmembrane region" description="Helical" evidence="2">
    <location>
        <begin position="404"/>
        <end position="427"/>
    </location>
</feature>
<accession>A0AA85JZE5</accession>
<name>A0AA85JZE5_TRIRE</name>
<protein>
    <recommendedName>
        <fullName evidence="6">CUB domain-containing protein</fullName>
    </recommendedName>
</protein>
<feature type="compositionally biased region" description="Polar residues" evidence="1">
    <location>
        <begin position="358"/>
        <end position="368"/>
    </location>
</feature>
<organism evidence="4 5">
    <name type="scientific">Trichobilharzia regenti</name>
    <name type="common">Nasal bird schistosome</name>
    <dbReference type="NCBI Taxonomy" id="157069"/>
    <lineage>
        <taxon>Eukaryota</taxon>
        <taxon>Metazoa</taxon>
        <taxon>Spiralia</taxon>
        <taxon>Lophotrochozoa</taxon>
        <taxon>Platyhelminthes</taxon>
        <taxon>Trematoda</taxon>
        <taxon>Digenea</taxon>
        <taxon>Strigeidida</taxon>
        <taxon>Schistosomatoidea</taxon>
        <taxon>Schistosomatidae</taxon>
        <taxon>Trichobilharzia</taxon>
    </lineage>
</organism>
<keyword evidence="3" id="KW-0732">Signal</keyword>
<evidence type="ECO:0008006" key="6">
    <source>
        <dbReference type="Google" id="ProtNLM"/>
    </source>
</evidence>
<feature type="region of interest" description="Disordered" evidence="1">
    <location>
        <begin position="87"/>
        <end position="130"/>
    </location>
</feature>
<feature type="signal peptide" evidence="3">
    <location>
        <begin position="1"/>
        <end position="22"/>
    </location>
</feature>
<keyword evidence="2" id="KW-1133">Transmembrane helix</keyword>
<feature type="region of interest" description="Disordered" evidence="1">
    <location>
        <begin position="348"/>
        <end position="396"/>
    </location>
</feature>
<evidence type="ECO:0000313" key="5">
    <source>
        <dbReference type="WBParaSite" id="TREG1_63040.1"/>
    </source>
</evidence>
<dbReference type="WBParaSite" id="TREG1_63040.1">
    <property type="protein sequence ID" value="TREG1_63040.1"/>
    <property type="gene ID" value="TREG1_63040"/>
</dbReference>
<feature type="compositionally biased region" description="Low complexity" evidence="1">
    <location>
        <begin position="89"/>
        <end position="130"/>
    </location>
</feature>
<keyword evidence="4" id="KW-1185">Reference proteome</keyword>
<evidence type="ECO:0000256" key="3">
    <source>
        <dbReference type="SAM" id="SignalP"/>
    </source>
</evidence>
<sequence>MSIDLSIYVMMAIICMDSLVCSDNYSPPNMLCPSGYWPANVNISGGPYRTDRTFELPYLQDADEPICQFCPNVGCFIVRLSTDVKETRSTQSTSSTVTTSTSTTSSTSTTMTTTPTASATSSVTDTSGTTITGTSTELLLTTMNNATEINNLNETQEPVNSTLINNDDSTTRDALYMSCDHWDQLPSPSDIVSYLDCVMIGHRKQFYLFIYEPRFGIKPLPAVDCVDADFLAWIPNGTELLGLELGFRMKKIPPFLFRYHQRIMQSTQYICIDGSSLTNNSFQFEDTERFASNKLTQVVFRTSTSLRRERLPPKALDSHHTTEFQSDEEIQACPFIVQHKPANITPNTDCQFSPGGLPTTSDKVSSHQALERCPFRRLTRNKPQQRRRKSHTGLGDEISLPPSVLSACLLIVVLLLTVGIIIAFCVINHEKLVLCRSRSSKRREREAALAQELAEKAAKEAAAASAAEAEQQQAAAAAAAAARHPIYARYGMIPPNMGGAFGAFAPRPMDLTSSSTYQTVSGGNMNMASGNMGRGNPGYGGHNM</sequence>
<evidence type="ECO:0000256" key="2">
    <source>
        <dbReference type="SAM" id="Phobius"/>
    </source>
</evidence>
<keyword evidence="2" id="KW-0812">Transmembrane</keyword>